<feature type="repeat" description="RCC1" evidence="2">
    <location>
        <begin position="271"/>
        <end position="324"/>
    </location>
</feature>
<protein>
    <recommendedName>
        <fullName evidence="3">RCC1-like domain-containing protein</fullName>
    </recommendedName>
</protein>
<dbReference type="PANTHER" id="PTHR22870">
    <property type="entry name" value="REGULATOR OF CHROMOSOME CONDENSATION"/>
    <property type="match status" value="1"/>
</dbReference>
<dbReference type="InterPro" id="IPR000408">
    <property type="entry name" value="Reg_chr_condens"/>
</dbReference>
<accession>A0A9D4KTL2</accession>
<reference evidence="4" key="1">
    <citation type="journal article" date="2019" name="bioRxiv">
        <title>The Genome of the Zebra Mussel, Dreissena polymorpha: A Resource for Invasive Species Research.</title>
        <authorList>
            <person name="McCartney M.A."/>
            <person name="Auch B."/>
            <person name="Kono T."/>
            <person name="Mallez S."/>
            <person name="Zhang Y."/>
            <person name="Obille A."/>
            <person name="Becker A."/>
            <person name="Abrahante J.E."/>
            <person name="Garbe J."/>
            <person name="Badalamenti J.P."/>
            <person name="Herman A."/>
            <person name="Mangelson H."/>
            <person name="Liachko I."/>
            <person name="Sullivan S."/>
            <person name="Sone E.D."/>
            <person name="Koren S."/>
            <person name="Silverstein K.A.T."/>
            <person name="Beckman K.B."/>
            <person name="Gohl D.M."/>
        </authorList>
    </citation>
    <scope>NUCLEOTIDE SEQUENCE</scope>
    <source>
        <strain evidence="4">Duluth1</strain>
        <tissue evidence="4">Whole animal</tissue>
    </source>
</reference>
<dbReference type="PRINTS" id="PR00633">
    <property type="entry name" value="RCCNDNSATION"/>
</dbReference>
<feature type="repeat" description="RCC1" evidence="2">
    <location>
        <begin position="106"/>
        <end position="158"/>
    </location>
</feature>
<keyword evidence="1" id="KW-0677">Repeat</keyword>
<feature type="repeat" description="RCC1" evidence="2">
    <location>
        <begin position="51"/>
        <end position="105"/>
    </location>
</feature>
<dbReference type="Proteomes" id="UP000828390">
    <property type="component" value="Unassembled WGS sequence"/>
</dbReference>
<feature type="domain" description="RCC1-like" evidence="3">
    <location>
        <begin position="3"/>
        <end position="378"/>
    </location>
</feature>
<sequence>MSVYVWGFGKLGQLGNGQTEIAHTPVEVKLRERCRAVQCGGHYTAVVTDSGALYTFGCGKYGRLGTGDETDRRTPVRVRIRKNGKDVAIHSVSCGNWHGAAISNEGELYTWGFNRSNGVLGSGDVPHLSIPTLLPGPFTMKVAGVSCGNNFTLLWTTDGVPYSWGCGRHGVLGHGDELPRTNPTLICQFEADVARVLFMSAGFSHCAAVTDKGVYSFGRGQDGALGHGQGHLGTTFVPTLVKTFHHDCKIVEVSCSVGEKHGHTLFLDADGHVFSCGDGYKGKLGLGDQISRFTAMQIPQEHFSNEKIRHVAAGGIHSAAVSSSGRIFTWGCGSDGRLGHPDGKGHRYLFRSDTPRLVKVLSERGVVNTISSSYYHVAALTS</sequence>
<dbReference type="EMBL" id="JAIWYP010000003">
    <property type="protein sequence ID" value="KAH3845389.1"/>
    <property type="molecule type" value="Genomic_DNA"/>
</dbReference>
<evidence type="ECO:0000256" key="1">
    <source>
        <dbReference type="ARBA" id="ARBA00022737"/>
    </source>
</evidence>
<gene>
    <name evidence="4" type="ORF">DPMN_087669</name>
</gene>
<dbReference type="InterPro" id="IPR009091">
    <property type="entry name" value="RCC1/BLIP-II"/>
</dbReference>
<organism evidence="4 5">
    <name type="scientific">Dreissena polymorpha</name>
    <name type="common">Zebra mussel</name>
    <name type="synonym">Mytilus polymorpha</name>
    <dbReference type="NCBI Taxonomy" id="45954"/>
    <lineage>
        <taxon>Eukaryota</taxon>
        <taxon>Metazoa</taxon>
        <taxon>Spiralia</taxon>
        <taxon>Lophotrochozoa</taxon>
        <taxon>Mollusca</taxon>
        <taxon>Bivalvia</taxon>
        <taxon>Autobranchia</taxon>
        <taxon>Heteroconchia</taxon>
        <taxon>Euheterodonta</taxon>
        <taxon>Imparidentia</taxon>
        <taxon>Neoheterodontei</taxon>
        <taxon>Myida</taxon>
        <taxon>Dreissenoidea</taxon>
        <taxon>Dreissenidae</taxon>
        <taxon>Dreissena</taxon>
    </lineage>
</organism>
<feature type="repeat" description="RCC1" evidence="2">
    <location>
        <begin position="1"/>
        <end position="50"/>
    </location>
</feature>
<dbReference type="PROSITE" id="PS50012">
    <property type="entry name" value="RCC1_3"/>
    <property type="match status" value="7"/>
</dbReference>
<feature type="repeat" description="RCC1" evidence="2">
    <location>
        <begin position="325"/>
        <end position="382"/>
    </location>
</feature>
<dbReference type="AlphaFoldDB" id="A0A9D4KTL2"/>
<dbReference type="OrthoDB" id="5370059at2759"/>
<name>A0A9D4KTL2_DREPO</name>
<dbReference type="PROSITE" id="PS00626">
    <property type="entry name" value="RCC1_2"/>
    <property type="match status" value="2"/>
</dbReference>
<dbReference type="SUPFAM" id="SSF50985">
    <property type="entry name" value="RCC1/BLIP-II"/>
    <property type="match status" value="1"/>
</dbReference>
<dbReference type="InterPro" id="IPR051210">
    <property type="entry name" value="Ub_ligase/GEF_domain"/>
</dbReference>
<dbReference type="Gene3D" id="2.130.10.30">
    <property type="entry name" value="Regulator of chromosome condensation 1/beta-lactamase-inhibitor protein II"/>
    <property type="match status" value="2"/>
</dbReference>
<evidence type="ECO:0000259" key="3">
    <source>
        <dbReference type="Pfam" id="PF25390"/>
    </source>
</evidence>
<feature type="repeat" description="RCC1" evidence="2">
    <location>
        <begin position="212"/>
        <end position="268"/>
    </location>
</feature>
<evidence type="ECO:0000313" key="4">
    <source>
        <dbReference type="EMBL" id="KAH3845389.1"/>
    </source>
</evidence>
<dbReference type="InterPro" id="IPR058923">
    <property type="entry name" value="RCC1-like_dom"/>
</dbReference>
<comment type="caution">
    <text evidence="4">The sequence shown here is derived from an EMBL/GenBank/DDBJ whole genome shotgun (WGS) entry which is preliminary data.</text>
</comment>
<dbReference type="PANTHER" id="PTHR22870:SF408">
    <property type="entry name" value="OS09G0560450 PROTEIN"/>
    <property type="match status" value="1"/>
</dbReference>
<proteinExistence type="predicted"/>
<feature type="repeat" description="RCC1" evidence="2">
    <location>
        <begin position="159"/>
        <end position="212"/>
    </location>
</feature>
<reference evidence="4" key="2">
    <citation type="submission" date="2020-11" db="EMBL/GenBank/DDBJ databases">
        <authorList>
            <person name="McCartney M.A."/>
            <person name="Auch B."/>
            <person name="Kono T."/>
            <person name="Mallez S."/>
            <person name="Becker A."/>
            <person name="Gohl D.M."/>
            <person name="Silverstein K.A.T."/>
            <person name="Koren S."/>
            <person name="Bechman K.B."/>
            <person name="Herman A."/>
            <person name="Abrahante J.E."/>
            <person name="Garbe J."/>
        </authorList>
    </citation>
    <scope>NUCLEOTIDE SEQUENCE</scope>
    <source>
        <strain evidence="4">Duluth1</strain>
        <tissue evidence="4">Whole animal</tissue>
    </source>
</reference>
<evidence type="ECO:0000256" key="2">
    <source>
        <dbReference type="PROSITE-ProRule" id="PRU00235"/>
    </source>
</evidence>
<dbReference type="Pfam" id="PF25390">
    <property type="entry name" value="WD40_RLD"/>
    <property type="match status" value="1"/>
</dbReference>
<evidence type="ECO:0000313" key="5">
    <source>
        <dbReference type="Proteomes" id="UP000828390"/>
    </source>
</evidence>
<keyword evidence="5" id="KW-1185">Reference proteome</keyword>